<keyword evidence="2" id="KW-1185">Reference proteome</keyword>
<dbReference type="AlphaFoldDB" id="A0A5N3P6T0"/>
<reference evidence="1 2" key="1">
    <citation type="journal article" date="2019" name="Microorganisms">
        <title>Genome Insights into the Novel Species Microvirga brassicacearum, a Rapeseed Endophyte with Biotechnological Potential.</title>
        <authorList>
            <person name="Jimenez-Gomez A."/>
            <person name="Saati-Santamaria Z."/>
            <person name="Igual J.M."/>
            <person name="Rivas R."/>
            <person name="Mateos P.F."/>
            <person name="Garcia-Fraile P."/>
        </authorList>
    </citation>
    <scope>NUCLEOTIDE SEQUENCE [LARGE SCALE GENOMIC DNA]</scope>
    <source>
        <strain evidence="1 2">CDVBN77</strain>
    </source>
</reference>
<dbReference type="Pfam" id="PF13692">
    <property type="entry name" value="Glyco_trans_1_4"/>
    <property type="match status" value="1"/>
</dbReference>
<comment type="caution">
    <text evidence="1">The sequence shown here is derived from an EMBL/GenBank/DDBJ whole genome shotgun (WGS) entry which is preliminary data.</text>
</comment>
<evidence type="ECO:0000313" key="2">
    <source>
        <dbReference type="Proteomes" id="UP000325684"/>
    </source>
</evidence>
<dbReference type="SUPFAM" id="SSF53756">
    <property type="entry name" value="UDP-Glycosyltransferase/glycogen phosphorylase"/>
    <property type="match status" value="1"/>
</dbReference>
<dbReference type="Proteomes" id="UP000325684">
    <property type="component" value="Unassembled WGS sequence"/>
</dbReference>
<protein>
    <submittedName>
        <fullName evidence="1">Glycosyltransferase family 1 protein</fullName>
    </submittedName>
</protein>
<dbReference type="Gene3D" id="3.40.50.2000">
    <property type="entry name" value="Glycogen Phosphorylase B"/>
    <property type="match status" value="1"/>
</dbReference>
<dbReference type="RefSeq" id="WP_150947173.1">
    <property type="nucleotide sequence ID" value="NZ_VCMV01000035.1"/>
</dbReference>
<dbReference type="OrthoDB" id="9769600at2"/>
<evidence type="ECO:0000313" key="1">
    <source>
        <dbReference type="EMBL" id="KAB0265437.1"/>
    </source>
</evidence>
<keyword evidence="1" id="KW-0808">Transferase</keyword>
<accession>A0A5N3P6T0</accession>
<sequence>MPERLPTHLRAIRPTLLPVVQKPRLICFSHLRWDFVWQRPQHLLTRAAKSYDVLVIEEPVFKPQASPHMELGQRPHGITIAVPVLPEGLSPEDIIEEQQGLITKLIGRKAKVPRVFWYYTPMALAFTSDLECDLCVYDNMDELSLFRGASQALLTMEDALFARADLVFTGGMSLYEAKRDRHRSVHGFPSSIDFSHFSKARNGRSDPHDQAIIRSPRMGFFGVIDERMDLDLVAAVAERLPDSSIVMIGPVAKIDPASLPQRANIHWLGGRSYDELPLYLSGWNIGFMPFALNEATRFISPTKTPEFLAAGVPVVSTAIKDVVNPYGDKGLVEIARDADEVVAKIDLIFARPKAPWLARVDRHLAAGSWDKTWSAMERLMSEGLGDSSISWRQDSLPAYATTAAE</sequence>
<dbReference type="EMBL" id="VCMV01000035">
    <property type="protein sequence ID" value="KAB0265437.1"/>
    <property type="molecule type" value="Genomic_DNA"/>
</dbReference>
<proteinExistence type="predicted"/>
<dbReference type="GO" id="GO:0016740">
    <property type="term" value="F:transferase activity"/>
    <property type="evidence" value="ECO:0007669"/>
    <property type="project" value="UniProtKB-KW"/>
</dbReference>
<organism evidence="1 2">
    <name type="scientific">Microvirga brassicacearum</name>
    <dbReference type="NCBI Taxonomy" id="2580413"/>
    <lineage>
        <taxon>Bacteria</taxon>
        <taxon>Pseudomonadati</taxon>
        <taxon>Pseudomonadota</taxon>
        <taxon>Alphaproteobacteria</taxon>
        <taxon>Hyphomicrobiales</taxon>
        <taxon>Methylobacteriaceae</taxon>
        <taxon>Microvirga</taxon>
    </lineage>
</organism>
<gene>
    <name evidence="1" type="ORF">FEZ63_18325</name>
</gene>
<name>A0A5N3P6T0_9HYPH</name>